<dbReference type="AlphaFoldDB" id="A0A6L5Z5G4"/>
<protein>
    <recommendedName>
        <fullName evidence="1">Biopterin-dependent aromatic amino acid hydroxylase family profile domain-containing protein</fullName>
    </recommendedName>
</protein>
<accession>A0A6L5Z5G4</accession>
<feature type="non-terminal residue" evidence="2">
    <location>
        <position position="18"/>
    </location>
</feature>
<gene>
    <name evidence="2" type="ORF">GE300_19775</name>
</gene>
<organism evidence="2 3">
    <name type="scientific">Halovulum marinum</name>
    <dbReference type="NCBI Taxonomy" id="2662447"/>
    <lineage>
        <taxon>Bacteria</taxon>
        <taxon>Pseudomonadati</taxon>
        <taxon>Pseudomonadota</taxon>
        <taxon>Alphaproteobacteria</taxon>
        <taxon>Rhodobacterales</taxon>
        <taxon>Paracoccaceae</taxon>
        <taxon>Halovulum</taxon>
    </lineage>
</organism>
<dbReference type="Proteomes" id="UP000474957">
    <property type="component" value="Unassembled WGS sequence"/>
</dbReference>
<feature type="domain" description="Biopterin-dependent aromatic amino acid hydroxylase family profile" evidence="1">
    <location>
        <begin position="1"/>
        <end position="18"/>
    </location>
</feature>
<dbReference type="RefSeq" id="WP_154449292.1">
    <property type="nucleotide sequence ID" value="NZ_WIND01000027.1"/>
</dbReference>
<evidence type="ECO:0000313" key="3">
    <source>
        <dbReference type="Proteomes" id="UP000474957"/>
    </source>
</evidence>
<dbReference type="GO" id="GO:0016714">
    <property type="term" value="F:oxidoreductase activity, acting on paired donors, with incorporation or reduction of molecular oxygen, reduced pteridine as one donor, and incorporation of one atom of oxygen"/>
    <property type="evidence" value="ECO:0007669"/>
    <property type="project" value="InterPro"/>
</dbReference>
<evidence type="ECO:0000259" key="1">
    <source>
        <dbReference type="PROSITE" id="PS51410"/>
    </source>
</evidence>
<dbReference type="EMBL" id="WIND01000027">
    <property type="protein sequence ID" value="MSU91818.1"/>
    <property type="molecule type" value="Genomic_DNA"/>
</dbReference>
<comment type="caution">
    <text evidence="2">The sequence shown here is derived from an EMBL/GenBank/DDBJ whole genome shotgun (WGS) entry which is preliminary data.</text>
</comment>
<reference evidence="2 3" key="1">
    <citation type="submission" date="2019-10" db="EMBL/GenBank/DDBJ databases">
        <title>Cognatihalovulum marinum gen. nov. sp. nov., a new member of the family Rhodobacteraceae isolated from deep seawater of the Northwest Indian Ocean.</title>
        <authorList>
            <person name="Ruan C."/>
            <person name="Wang J."/>
            <person name="Zheng X."/>
            <person name="Song L."/>
            <person name="Zhu Y."/>
            <person name="Huang Y."/>
            <person name="Lu Z."/>
            <person name="Du W."/>
            <person name="Huang L."/>
            <person name="Dai X."/>
        </authorList>
    </citation>
    <scope>NUCLEOTIDE SEQUENCE [LARGE SCALE GENOMIC DNA]</scope>
    <source>
        <strain evidence="2 3">2CG4</strain>
    </source>
</reference>
<dbReference type="PROSITE" id="PS51410">
    <property type="entry name" value="BH4_AAA_HYDROXYL_2"/>
    <property type="match status" value="1"/>
</dbReference>
<keyword evidence="3" id="KW-1185">Reference proteome</keyword>
<proteinExistence type="predicted"/>
<evidence type="ECO:0000313" key="2">
    <source>
        <dbReference type="EMBL" id="MSU91818.1"/>
    </source>
</evidence>
<name>A0A6L5Z5G4_9RHOB</name>
<dbReference type="InterPro" id="IPR019774">
    <property type="entry name" value="Aromatic-AA_hydroxylase_C"/>
</dbReference>
<sequence length="18" mass="1864">MTHDHVGHLGIFVSGSVA</sequence>